<accession>A0AAV4TTL9</accession>
<proteinExistence type="predicted"/>
<feature type="transmembrane region" description="Helical" evidence="1">
    <location>
        <begin position="12"/>
        <end position="33"/>
    </location>
</feature>
<comment type="caution">
    <text evidence="2">The sequence shown here is derived from an EMBL/GenBank/DDBJ whole genome shotgun (WGS) entry which is preliminary data.</text>
</comment>
<keyword evidence="3" id="KW-1185">Reference proteome</keyword>
<dbReference type="AlphaFoldDB" id="A0AAV4TTL9"/>
<keyword evidence="1" id="KW-1133">Transmembrane helix</keyword>
<evidence type="ECO:0000313" key="3">
    <source>
        <dbReference type="Proteomes" id="UP001054945"/>
    </source>
</evidence>
<evidence type="ECO:0000256" key="1">
    <source>
        <dbReference type="SAM" id="Phobius"/>
    </source>
</evidence>
<organism evidence="2 3">
    <name type="scientific">Caerostris extrusa</name>
    <name type="common">Bark spider</name>
    <name type="synonym">Caerostris bankana</name>
    <dbReference type="NCBI Taxonomy" id="172846"/>
    <lineage>
        <taxon>Eukaryota</taxon>
        <taxon>Metazoa</taxon>
        <taxon>Ecdysozoa</taxon>
        <taxon>Arthropoda</taxon>
        <taxon>Chelicerata</taxon>
        <taxon>Arachnida</taxon>
        <taxon>Araneae</taxon>
        <taxon>Araneomorphae</taxon>
        <taxon>Entelegynae</taxon>
        <taxon>Araneoidea</taxon>
        <taxon>Araneidae</taxon>
        <taxon>Caerostris</taxon>
    </lineage>
</organism>
<dbReference type="EMBL" id="BPLR01011689">
    <property type="protein sequence ID" value="GIY48245.1"/>
    <property type="molecule type" value="Genomic_DNA"/>
</dbReference>
<reference evidence="2 3" key="1">
    <citation type="submission" date="2021-06" db="EMBL/GenBank/DDBJ databases">
        <title>Caerostris extrusa draft genome.</title>
        <authorList>
            <person name="Kono N."/>
            <person name="Arakawa K."/>
        </authorList>
    </citation>
    <scope>NUCLEOTIDE SEQUENCE [LARGE SCALE GENOMIC DNA]</scope>
</reference>
<name>A0AAV4TTL9_CAEEX</name>
<evidence type="ECO:0000313" key="2">
    <source>
        <dbReference type="EMBL" id="GIY48245.1"/>
    </source>
</evidence>
<protein>
    <submittedName>
        <fullName evidence="2">Uncharacterized protein</fullName>
    </submittedName>
</protein>
<gene>
    <name evidence="2" type="ORF">CEXT_181211</name>
</gene>
<keyword evidence="1" id="KW-0812">Transmembrane</keyword>
<dbReference type="Proteomes" id="UP001054945">
    <property type="component" value="Unassembled WGS sequence"/>
</dbReference>
<sequence length="77" mass="9262">MRVNLWEESWPQQWKVVLFAAFLMSVFGTNVATRDKRQSDEEMPSEIEKIMEDTDNPDFIFAHWNYTEKNLHRVLSK</sequence>
<keyword evidence="1" id="KW-0472">Membrane</keyword>